<reference evidence="4 5" key="1">
    <citation type="submission" date="2015-06" db="EMBL/GenBank/DDBJ databases">
        <title>Draft genome of the ant-associated black yeast Phialophora attae CBS 131958.</title>
        <authorList>
            <person name="Moreno L.F."/>
            <person name="Stielow B.J."/>
            <person name="de Hoog S."/>
            <person name="Vicente V.A."/>
            <person name="Weiss V.A."/>
            <person name="de Vries M."/>
            <person name="Cruz L.M."/>
            <person name="Souza E.M."/>
        </authorList>
    </citation>
    <scope>NUCLEOTIDE SEQUENCE [LARGE SCALE GENOMIC DNA]</scope>
    <source>
        <strain evidence="4 5">CBS 131958</strain>
    </source>
</reference>
<dbReference type="EMBL" id="LFJN01000021">
    <property type="protein sequence ID" value="KPI37854.1"/>
    <property type="molecule type" value="Genomic_DNA"/>
</dbReference>
<dbReference type="GO" id="GO:0016491">
    <property type="term" value="F:oxidoreductase activity"/>
    <property type="evidence" value="ECO:0007669"/>
    <property type="project" value="UniProtKB-KW"/>
</dbReference>
<comment type="similarity">
    <text evidence="2">Belongs to the aldo/keto reductase family. Aldo/keto reductase 2 subfamily.</text>
</comment>
<dbReference type="AlphaFoldDB" id="A0A0N1NX34"/>
<keyword evidence="1" id="KW-0560">Oxidoreductase</keyword>
<proteinExistence type="inferred from homology"/>
<dbReference type="VEuPathDB" id="FungiDB:AB675_3055"/>
<name>A0A0N1NX34_9EURO</name>
<dbReference type="RefSeq" id="XP_017997817.1">
    <property type="nucleotide sequence ID" value="XM_018143076.1"/>
</dbReference>
<comment type="caution">
    <text evidence="4">The sequence shown here is derived from an EMBL/GenBank/DDBJ whole genome shotgun (WGS) entry which is preliminary data.</text>
</comment>
<evidence type="ECO:0000313" key="5">
    <source>
        <dbReference type="Proteomes" id="UP000038010"/>
    </source>
</evidence>
<accession>A0A0N1NX34</accession>
<keyword evidence="5" id="KW-1185">Reference proteome</keyword>
<dbReference type="Proteomes" id="UP000038010">
    <property type="component" value="Unassembled WGS sequence"/>
</dbReference>
<dbReference type="STRING" id="1664694.A0A0N1NX34"/>
<protein>
    <submittedName>
        <fullName evidence="4">Aflatoxin B1 aldehyde member 3</fullName>
    </submittedName>
</protein>
<dbReference type="PANTHER" id="PTHR43364">
    <property type="entry name" value="NADH-SPECIFIC METHYLGLYOXAL REDUCTASE-RELATED"/>
    <property type="match status" value="1"/>
</dbReference>
<dbReference type="SUPFAM" id="SSF51430">
    <property type="entry name" value="NAD(P)-linked oxidoreductase"/>
    <property type="match status" value="1"/>
</dbReference>
<evidence type="ECO:0000259" key="3">
    <source>
        <dbReference type="Pfam" id="PF00248"/>
    </source>
</evidence>
<dbReference type="InterPro" id="IPR036812">
    <property type="entry name" value="NAD(P)_OxRdtase_dom_sf"/>
</dbReference>
<dbReference type="OrthoDB" id="48988at2759"/>
<dbReference type="InterPro" id="IPR050523">
    <property type="entry name" value="AKR_Detox_Biosynth"/>
</dbReference>
<feature type="domain" description="NADP-dependent oxidoreductase" evidence="3">
    <location>
        <begin position="13"/>
        <end position="312"/>
    </location>
</feature>
<dbReference type="GeneID" id="28734956"/>
<dbReference type="PANTHER" id="PTHR43364:SF4">
    <property type="entry name" value="NAD(P)-LINKED OXIDOREDUCTASE SUPERFAMILY PROTEIN"/>
    <property type="match status" value="1"/>
</dbReference>
<evidence type="ECO:0000256" key="2">
    <source>
        <dbReference type="ARBA" id="ARBA00038157"/>
    </source>
</evidence>
<gene>
    <name evidence="4" type="ORF">AB675_3055</name>
</gene>
<evidence type="ECO:0000313" key="4">
    <source>
        <dbReference type="EMBL" id="KPI37854.1"/>
    </source>
</evidence>
<dbReference type="Gene3D" id="3.20.20.100">
    <property type="entry name" value="NADP-dependent oxidoreductase domain"/>
    <property type="match status" value="1"/>
</dbReference>
<sequence length="363" mass="39112">MPSTTIPQNAPAILLGGGRFGYKETSAVTNITEVSQLQPLVDVLHAHGHTTIDTSRLYPAFGTHGGSETLIGLTTHTQFGGLVDTKVLSNPGDHSPEKLRASIHGSLKSLGVGKINTIYLHYPDRTTPLTVSVPVIAGFVVEGLASRWGLSNYSLSEVKEIISICTTQNLPLPAVYQGHYNALVRSAEAELFPLLRKHGISFIAWSPSASGAFDASSSLLTQEGAVGDLQRRFYGFPQARAAIKHVQDLGTKYGISGHEVALRWVRYHSALDDSKGDGMIVAARNEARLEETLTGLERGPLPEEIADAVSGVWEQVKEGVPGDWDWIGDWAPEERSEVKNMEGEGVVGKGETTAAQVEVREVK</sequence>
<dbReference type="GO" id="GO:0005829">
    <property type="term" value="C:cytosol"/>
    <property type="evidence" value="ECO:0007669"/>
    <property type="project" value="TreeGrafter"/>
</dbReference>
<organism evidence="4 5">
    <name type="scientific">Cyphellophora attinorum</name>
    <dbReference type="NCBI Taxonomy" id="1664694"/>
    <lineage>
        <taxon>Eukaryota</taxon>
        <taxon>Fungi</taxon>
        <taxon>Dikarya</taxon>
        <taxon>Ascomycota</taxon>
        <taxon>Pezizomycotina</taxon>
        <taxon>Eurotiomycetes</taxon>
        <taxon>Chaetothyriomycetidae</taxon>
        <taxon>Chaetothyriales</taxon>
        <taxon>Cyphellophoraceae</taxon>
        <taxon>Cyphellophora</taxon>
    </lineage>
</organism>
<evidence type="ECO:0000256" key="1">
    <source>
        <dbReference type="ARBA" id="ARBA00023002"/>
    </source>
</evidence>
<dbReference type="InterPro" id="IPR023210">
    <property type="entry name" value="NADP_OxRdtase_dom"/>
</dbReference>
<dbReference type="CDD" id="cd19075">
    <property type="entry name" value="AKR_AKR7A1-5"/>
    <property type="match status" value="1"/>
</dbReference>
<dbReference type="Pfam" id="PF00248">
    <property type="entry name" value="Aldo_ket_red"/>
    <property type="match status" value="1"/>
</dbReference>